<dbReference type="Proteomes" id="UP000053097">
    <property type="component" value="Unassembled WGS sequence"/>
</dbReference>
<organism evidence="1 2">
    <name type="scientific">Ooceraea biroi</name>
    <name type="common">Clonal raider ant</name>
    <name type="synonym">Cerapachys biroi</name>
    <dbReference type="NCBI Taxonomy" id="2015173"/>
    <lineage>
        <taxon>Eukaryota</taxon>
        <taxon>Metazoa</taxon>
        <taxon>Ecdysozoa</taxon>
        <taxon>Arthropoda</taxon>
        <taxon>Hexapoda</taxon>
        <taxon>Insecta</taxon>
        <taxon>Pterygota</taxon>
        <taxon>Neoptera</taxon>
        <taxon>Endopterygota</taxon>
        <taxon>Hymenoptera</taxon>
        <taxon>Apocrita</taxon>
        <taxon>Aculeata</taxon>
        <taxon>Formicoidea</taxon>
        <taxon>Formicidae</taxon>
        <taxon>Dorylinae</taxon>
        <taxon>Ooceraea</taxon>
    </lineage>
</organism>
<proteinExistence type="predicted"/>
<reference evidence="1 2" key="1">
    <citation type="journal article" date="2014" name="Curr. Biol.">
        <title>The genome of the clonal raider ant Cerapachys biroi.</title>
        <authorList>
            <person name="Oxley P.R."/>
            <person name="Ji L."/>
            <person name="Fetter-Pruneda I."/>
            <person name="McKenzie S.K."/>
            <person name="Li C."/>
            <person name="Hu H."/>
            <person name="Zhang G."/>
            <person name="Kronauer D.J."/>
        </authorList>
    </citation>
    <scope>NUCLEOTIDE SEQUENCE [LARGE SCALE GENOMIC DNA]</scope>
</reference>
<sequence>MRYVRQPVRIRVSNVDDRIGSGATRASRHGSLLPTTIRVYNDHVNADMTFEEFATLCRDCWRLRHGFLVIDKDSALRNGRYRRGFNEFAVP</sequence>
<protein>
    <submittedName>
        <fullName evidence="1">Uncharacterized protein</fullName>
    </submittedName>
</protein>
<gene>
    <name evidence="1" type="ORF">X777_05155</name>
</gene>
<dbReference type="EMBL" id="KK107212">
    <property type="protein sequence ID" value="EZA55313.1"/>
    <property type="molecule type" value="Genomic_DNA"/>
</dbReference>
<evidence type="ECO:0000313" key="2">
    <source>
        <dbReference type="Proteomes" id="UP000053097"/>
    </source>
</evidence>
<evidence type="ECO:0000313" key="1">
    <source>
        <dbReference type="EMBL" id="EZA55313.1"/>
    </source>
</evidence>
<dbReference type="AlphaFoldDB" id="A0A026WH77"/>
<name>A0A026WH77_OOCBI</name>
<keyword evidence="2" id="KW-1185">Reference proteome</keyword>
<accession>A0A026WH77</accession>